<keyword evidence="1" id="KW-0418">Kinase</keyword>
<proteinExistence type="predicted"/>
<dbReference type="PANTHER" id="PTHR23086">
    <property type="entry name" value="PHOSPHATIDYLINOSITOL-4-PHOSPHATE 5-KINASE"/>
    <property type="match status" value="1"/>
</dbReference>
<dbReference type="InterPro" id="IPR027483">
    <property type="entry name" value="PInositol-4-P-4/5-kinase_C_sf"/>
</dbReference>
<reference evidence="3" key="1">
    <citation type="submission" date="2021-02" db="EMBL/GenBank/DDBJ databases">
        <authorList>
            <person name="Nowell W R."/>
        </authorList>
    </citation>
    <scope>NUCLEOTIDE SEQUENCE</scope>
</reference>
<dbReference type="GO" id="GO:0016308">
    <property type="term" value="F:1-phosphatidylinositol-4-phosphate 5-kinase activity"/>
    <property type="evidence" value="ECO:0007669"/>
    <property type="project" value="TreeGrafter"/>
</dbReference>
<evidence type="ECO:0000313" key="3">
    <source>
        <dbReference type="EMBL" id="CAF0849532.1"/>
    </source>
</evidence>
<evidence type="ECO:0000256" key="1">
    <source>
        <dbReference type="PROSITE-ProRule" id="PRU00781"/>
    </source>
</evidence>
<dbReference type="AlphaFoldDB" id="A0A813VXK5"/>
<dbReference type="InterPro" id="IPR027484">
    <property type="entry name" value="PInositol-4-P-5-kinase_N"/>
</dbReference>
<evidence type="ECO:0000313" key="4">
    <source>
        <dbReference type="Proteomes" id="UP000663870"/>
    </source>
</evidence>
<accession>A0A813VXK5</accession>
<keyword evidence="4" id="KW-1185">Reference proteome</keyword>
<gene>
    <name evidence="3" type="ORF">JXQ802_LOCUS6619</name>
</gene>
<dbReference type="SMART" id="SM00330">
    <property type="entry name" value="PIPKc"/>
    <property type="match status" value="1"/>
</dbReference>
<dbReference type="GO" id="GO:0005886">
    <property type="term" value="C:plasma membrane"/>
    <property type="evidence" value="ECO:0007669"/>
    <property type="project" value="TreeGrafter"/>
</dbReference>
<feature type="domain" description="PIPK" evidence="2">
    <location>
        <begin position="36"/>
        <end position="446"/>
    </location>
</feature>
<keyword evidence="1" id="KW-0547">Nucleotide-binding</keyword>
<protein>
    <recommendedName>
        <fullName evidence="2">PIPK domain-containing protein</fullName>
    </recommendedName>
</protein>
<dbReference type="Gene3D" id="3.30.800.10">
    <property type="entry name" value="Phosphatidylinositol Phosphate Kinase II Beta"/>
    <property type="match status" value="1"/>
</dbReference>
<sequence length="470" mass="53860">MAEKVWEFVKAKGSGAVSSVYGHITSMTDTTGTLAKQKLLQTLISSGVVQSEHIRHALQMGIGYFLENQFERTSEYIQREKFPAAGNNGTPPHSLPDFDIEAYGLDIFNSLMIIYGIDSQTLKFHICNGEFKEIANPSNSGSLLYLTSDSTFLIKTVRDYDAKFIEQKFLKEYYSYVKNTPATFISKLFGCFGYIPYLSKEKSITVDSFTLRFAIFSNFIPTNIEIHEKYDLKGSSYKRDASTTEKLKPSATFKDNDFREIHPEGLKLPKSVYHHLKEVLTRDVEFLEKLNIMDYSLLLTVHNMDNQIKPTRVGSLESFLGTARDTFLIGMTQQIDQNDKKTKHEKPKLVLKFRKPIETLGLGYKEISTFDTENAKEFGGIPAINEKGERLLLFFGIIDILQTFDTCKVIQRQYQTVENHEVVDDRSIVEADFYADRFKKFVFERVFHPAEDELSTHPISMNVFSRSTYL</sequence>
<keyword evidence="1" id="KW-0808">Transferase</keyword>
<dbReference type="EMBL" id="CAJNOL010000105">
    <property type="protein sequence ID" value="CAF0849532.1"/>
    <property type="molecule type" value="Genomic_DNA"/>
</dbReference>
<keyword evidence="1" id="KW-0067">ATP-binding</keyword>
<name>A0A813VXK5_9BILA</name>
<dbReference type="PANTHER" id="PTHR23086:SF101">
    <property type="entry name" value="LP03320P-RELATED"/>
    <property type="match status" value="1"/>
</dbReference>
<dbReference type="Pfam" id="PF01504">
    <property type="entry name" value="PIP5K"/>
    <property type="match status" value="1"/>
</dbReference>
<comment type="caution">
    <text evidence="3">The sequence shown here is derived from an EMBL/GenBank/DDBJ whole genome shotgun (WGS) entry which is preliminary data.</text>
</comment>
<dbReference type="SUPFAM" id="SSF56104">
    <property type="entry name" value="SAICAR synthase-like"/>
    <property type="match status" value="1"/>
</dbReference>
<dbReference type="InterPro" id="IPR023610">
    <property type="entry name" value="PInositol-4/5-P-5/4-kinase"/>
</dbReference>
<dbReference type="GO" id="GO:0046854">
    <property type="term" value="P:phosphatidylinositol phosphate biosynthetic process"/>
    <property type="evidence" value="ECO:0007669"/>
    <property type="project" value="TreeGrafter"/>
</dbReference>
<dbReference type="InterPro" id="IPR002498">
    <property type="entry name" value="PInositol-4-P-4/5-kinase_core"/>
</dbReference>
<dbReference type="Gene3D" id="3.30.810.10">
    <property type="entry name" value="2-Layer Sandwich"/>
    <property type="match status" value="1"/>
</dbReference>
<dbReference type="GO" id="GO:0005524">
    <property type="term" value="F:ATP binding"/>
    <property type="evidence" value="ECO:0007669"/>
    <property type="project" value="UniProtKB-UniRule"/>
</dbReference>
<organism evidence="3 4">
    <name type="scientific">Rotaria sordida</name>
    <dbReference type="NCBI Taxonomy" id="392033"/>
    <lineage>
        <taxon>Eukaryota</taxon>
        <taxon>Metazoa</taxon>
        <taxon>Spiralia</taxon>
        <taxon>Gnathifera</taxon>
        <taxon>Rotifera</taxon>
        <taxon>Eurotatoria</taxon>
        <taxon>Bdelloidea</taxon>
        <taxon>Philodinida</taxon>
        <taxon>Philodinidae</taxon>
        <taxon>Rotaria</taxon>
    </lineage>
</organism>
<evidence type="ECO:0000259" key="2">
    <source>
        <dbReference type="PROSITE" id="PS51455"/>
    </source>
</evidence>
<dbReference type="PROSITE" id="PS51455">
    <property type="entry name" value="PIPK"/>
    <property type="match status" value="1"/>
</dbReference>
<dbReference type="Proteomes" id="UP000663870">
    <property type="component" value="Unassembled WGS sequence"/>
</dbReference>